<protein>
    <submittedName>
        <fullName evidence="1">Uncharacterized protein</fullName>
    </submittedName>
</protein>
<organism evidence="1">
    <name type="scientific">uncultured Caudovirales phage</name>
    <dbReference type="NCBI Taxonomy" id="2100421"/>
    <lineage>
        <taxon>Viruses</taxon>
        <taxon>Duplodnaviria</taxon>
        <taxon>Heunggongvirae</taxon>
        <taxon>Uroviricota</taxon>
        <taxon>Caudoviricetes</taxon>
        <taxon>Peduoviridae</taxon>
        <taxon>Maltschvirus</taxon>
        <taxon>Maltschvirus maltsch</taxon>
    </lineage>
</organism>
<name>A0A6J5LVE2_9CAUD</name>
<reference evidence="1" key="1">
    <citation type="submission" date="2020-04" db="EMBL/GenBank/DDBJ databases">
        <authorList>
            <person name="Chiriac C."/>
            <person name="Salcher M."/>
            <person name="Ghai R."/>
            <person name="Kavagutti S V."/>
        </authorList>
    </citation>
    <scope>NUCLEOTIDE SEQUENCE</scope>
</reference>
<gene>
    <name evidence="1" type="ORF">UFOVP313_28</name>
</gene>
<evidence type="ECO:0000313" key="1">
    <source>
        <dbReference type="EMBL" id="CAB4136966.1"/>
    </source>
</evidence>
<dbReference type="EMBL" id="LR796328">
    <property type="protein sequence ID" value="CAB4136966.1"/>
    <property type="molecule type" value="Genomic_DNA"/>
</dbReference>
<accession>A0A6J5LVE2</accession>
<proteinExistence type="predicted"/>
<sequence>MRKLRKSAAIERLNSFLADDSGYDKEVYPLLHKRLEENESVSPNYEELEAHLAFAEYELEKLKEATRWFYSYVGTPEPPLHEVIEFDENESNRSHAERILRALEK</sequence>